<dbReference type="InterPro" id="IPR050177">
    <property type="entry name" value="Lipid_A_modif_metabolic_enz"/>
</dbReference>
<dbReference type="SUPFAM" id="SSF51735">
    <property type="entry name" value="NAD(P)-binding Rossmann-fold domains"/>
    <property type="match status" value="1"/>
</dbReference>
<dbReference type="AlphaFoldDB" id="A0A1M6GIW6"/>
<dbReference type="EMBL" id="FQYV01000009">
    <property type="protein sequence ID" value="SHJ09915.1"/>
    <property type="molecule type" value="Genomic_DNA"/>
</dbReference>
<evidence type="ECO:0000313" key="3">
    <source>
        <dbReference type="Proteomes" id="UP000184172"/>
    </source>
</evidence>
<dbReference type="Gene3D" id="3.90.25.10">
    <property type="entry name" value="UDP-galactose 4-epimerase, domain 1"/>
    <property type="match status" value="1"/>
</dbReference>
<dbReference type="PANTHER" id="PTHR43245">
    <property type="entry name" value="BIFUNCTIONAL POLYMYXIN RESISTANCE PROTEIN ARNA"/>
    <property type="match status" value="1"/>
</dbReference>
<dbReference type="PANTHER" id="PTHR43245:SF23">
    <property type="entry name" value="NAD(P)-BINDING DOMAIN-CONTAINING PROTEIN"/>
    <property type="match status" value="1"/>
</dbReference>
<dbReference type="InterPro" id="IPR036291">
    <property type="entry name" value="NAD(P)-bd_dom_sf"/>
</dbReference>
<dbReference type="Gene3D" id="3.40.50.720">
    <property type="entry name" value="NAD(P)-binding Rossmann-like Domain"/>
    <property type="match status" value="1"/>
</dbReference>
<name>A0A1M6GIW6_9FLAO</name>
<dbReference type="OrthoDB" id="9803111at2"/>
<dbReference type="InterPro" id="IPR001509">
    <property type="entry name" value="Epimerase_deHydtase"/>
</dbReference>
<dbReference type="STRING" id="797419.SAMN05216556_11117"/>
<protein>
    <submittedName>
        <fullName evidence="2">UDP-glucose 4-epimerase</fullName>
    </submittedName>
</protein>
<evidence type="ECO:0000259" key="1">
    <source>
        <dbReference type="Pfam" id="PF01370"/>
    </source>
</evidence>
<organism evidence="2 3">
    <name type="scientific">Aequorivita viscosa</name>
    <dbReference type="NCBI Taxonomy" id="797419"/>
    <lineage>
        <taxon>Bacteria</taxon>
        <taxon>Pseudomonadati</taxon>
        <taxon>Bacteroidota</taxon>
        <taxon>Flavobacteriia</taxon>
        <taxon>Flavobacteriales</taxon>
        <taxon>Flavobacteriaceae</taxon>
        <taxon>Aequorivita</taxon>
    </lineage>
</organism>
<reference evidence="3" key="1">
    <citation type="submission" date="2016-11" db="EMBL/GenBank/DDBJ databases">
        <authorList>
            <person name="Varghese N."/>
            <person name="Submissions S."/>
        </authorList>
    </citation>
    <scope>NUCLEOTIDE SEQUENCE [LARGE SCALE GENOMIC DNA]</scope>
    <source>
        <strain evidence="3">DSM 26349</strain>
    </source>
</reference>
<dbReference type="Pfam" id="PF01370">
    <property type="entry name" value="Epimerase"/>
    <property type="match status" value="1"/>
</dbReference>
<sequence length="302" mass="34704">MDVLVTGGAGYIGSDLVEKLNASERVKKIYVLDNLSRSPLSFFIGCQKLEKVTFIQGDILDSYVLSKVLKKVEMVFHLAGYVSFPYSYAQNVQYEQINQWGTLNIVRCIQQMDHIKRFVYLSSASVYGLRGQVDLRDNPNPTNAYGKSKLEGEKFVNLLENQCQVSIVRSANVFGFNPSFRMDSVLNNFIFHALVDKKIIIYGNGTQKRPFVSLQKVVEELLLTLSTQEHIRKGFAVEFNADLNEIKNWLIQRHLPDLEYTYLNPSIEYEEQSIKGLNSLEEELSQLDEVFMDFRTNLRVQK</sequence>
<accession>A0A1M6GIW6</accession>
<dbReference type="Proteomes" id="UP000184172">
    <property type="component" value="Unassembled WGS sequence"/>
</dbReference>
<dbReference type="RefSeq" id="WP_073217371.1">
    <property type="nucleotide sequence ID" value="NZ_FNNS01000011.1"/>
</dbReference>
<proteinExistence type="predicted"/>
<feature type="domain" description="NAD-dependent epimerase/dehydratase" evidence="1">
    <location>
        <begin position="3"/>
        <end position="231"/>
    </location>
</feature>
<evidence type="ECO:0000313" key="2">
    <source>
        <dbReference type="EMBL" id="SHJ09915.1"/>
    </source>
</evidence>
<gene>
    <name evidence="2" type="ORF">SAMN04487908_10996</name>
</gene>
<keyword evidence="3" id="KW-1185">Reference proteome</keyword>
<dbReference type="CDD" id="cd08946">
    <property type="entry name" value="SDR_e"/>
    <property type="match status" value="1"/>
</dbReference>